<dbReference type="InterPro" id="IPR036397">
    <property type="entry name" value="RNaseH_sf"/>
</dbReference>
<dbReference type="Proteomes" id="UP000595437">
    <property type="component" value="Chromosome 9"/>
</dbReference>
<reference evidence="3" key="1">
    <citation type="submission" date="2021-01" db="EMBL/GenBank/DDBJ databases">
        <title>Caligus Genome Assembly.</title>
        <authorList>
            <person name="Gallardo-Escarate C."/>
        </authorList>
    </citation>
    <scope>NUCLEOTIDE SEQUENCE [LARGE SCALE GENOMIC DNA]</scope>
</reference>
<organism evidence="2 3">
    <name type="scientific">Caligus rogercresseyi</name>
    <name type="common">Sea louse</name>
    <dbReference type="NCBI Taxonomy" id="217165"/>
    <lineage>
        <taxon>Eukaryota</taxon>
        <taxon>Metazoa</taxon>
        <taxon>Ecdysozoa</taxon>
        <taxon>Arthropoda</taxon>
        <taxon>Crustacea</taxon>
        <taxon>Multicrustacea</taxon>
        <taxon>Hexanauplia</taxon>
        <taxon>Copepoda</taxon>
        <taxon>Siphonostomatoida</taxon>
        <taxon>Caligidae</taxon>
        <taxon>Caligus</taxon>
    </lineage>
</organism>
<dbReference type="GO" id="GO:0003676">
    <property type="term" value="F:nucleic acid binding"/>
    <property type="evidence" value="ECO:0007669"/>
    <property type="project" value="InterPro"/>
</dbReference>
<evidence type="ECO:0000256" key="1">
    <source>
        <dbReference type="SAM" id="MobiDB-lite"/>
    </source>
</evidence>
<accession>A0A7T8GYC9</accession>
<sequence length="147" mass="16686">MMIIAKSVLRPWGHQDRRFVAEVRGRSTRTAKVLHQFGRRDGLLQANHRQHHQQGLGYSSYKKMILTEGTRASQEGQGSYHWSPDLLPPSSPDCNPLDYFLWGMVENKTNKHAHKPLPTPQGCNRGGVRQYEEGRRRQGLQAVSGTA</sequence>
<evidence type="ECO:0000313" key="3">
    <source>
        <dbReference type="Proteomes" id="UP000595437"/>
    </source>
</evidence>
<feature type="region of interest" description="Disordered" evidence="1">
    <location>
        <begin position="111"/>
        <end position="147"/>
    </location>
</feature>
<dbReference type="AlphaFoldDB" id="A0A7T8GYC9"/>
<gene>
    <name evidence="2" type="ORF">FKW44_014010</name>
</gene>
<name>A0A7T8GYC9_CALRO</name>
<protein>
    <submittedName>
        <fullName evidence="2">Uncharacterized protein</fullName>
    </submittedName>
</protein>
<evidence type="ECO:0000313" key="2">
    <source>
        <dbReference type="EMBL" id="QQP40083.1"/>
    </source>
</evidence>
<dbReference type="EMBL" id="CP045898">
    <property type="protein sequence ID" value="QQP40083.1"/>
    <property type="molecule type" value="Genomic_DNA"/>
</dbReference>
<keyword evidence="3" id="KW-1185">Reference proteome</keyword>
<proteinExistence type="predicted"/>
<dbReference type="Gene3D" id="3.30.420.10">
    <property type="entry name" value="Ribonuclease H-like superfamily/Ribonuclease H"/>
    <property type="match status" value="1"/>
</dbReference>